<dbReference type="InterPro" id="IPR036890">
    <property type="entry name" value="HATPase_C_sf"/>
</dbReference>
<organism evidence="10 11">
    <name type="scientific">Amycolatopsis saalfeldensis</name>
    <dbReference type="NCBI Taxonomy" id="394193"/>
    <lineage>
        <taxon>Bacteria</taxon>
        <taxon>Bacillati</taxon>
        <taxon>Actinomycetota</taxon>
        <taxon>Actinomycetes</taxon>
        <taxon>Pseudonocardiales</taxon>
        <taxon>Pseudonocardiaceae</taxon>
        <taxon>Amycolatopsis</taxon>
    </lineage>
</organism>
<evidence type="ECO:0000256" key="3">
    <source>
        <dbReference type="ARBA" id="ARBA00022553"/>
    </source>
</evidence>
<dbReference type="InterPro" id="IPR003594">
    <property type="entry name" value="HATPase_dom"/>
</dbReference>
<dbReference type="Proteomes" id="UP000198582">
    <property type="component" value="Unassembled WGS sequence"/>
</dbReference>
<evidence type="ECO:0000256" key="6">
    <source>
        <dbReference type="SAM" id="Coils"/>
    </source>
</evidence>
<keyword evidence="8" id="KW-0472">Membrane</keyword>
<dbReference type="Gene3D" id="3.30.565.10">
    <property type="entry name" value="Histidine kinase-like ATPase, C-terminal domain"/>
    <property type="match status" value="1"/>
</dbReference>
<keyword evidence="3" id="KW-0597">Phosphoprotein</keyword>
<dbReference type="PANTHER" id="PTHR45436">
    <property type="entry name" value="SENSOR HISTIDINE KINASE YKOH"/>
    <property type="match status" value="1"/>
</dbReference>
<feature type="transmembrane region" description="Helical" evidence="8">
    <location>
        <begin position="21"/>
        <end position="41"/>
    </location>
</feature>
<keyword evidence="8" id="KW-0812">Transmembrane</keyword>
<feature type="compositionally biased region" description="Polar residues" evidence="7">
    <location>
        <begin position="424"/>
        <end position="446"/>
    </location>
</feature>
<feature type="domain" description="Histidine kinase/HSP90-like ATPase" evidence="9">
    <location>
        <begin position="261"/>
        <end position="373"/>
    </location>
</feature>
<dbReference type="RefSeq" id="WP_091618237.1">
    <property type="nucleotide sequence ID" value="NZ_FOEF01000008.1"/>
</dbReference>
<dbReference type="GO" id="GO:0000160">
    <property type="term" value="P:phosphorelay signal transduction system"/>
    <property type="evidence" value="ECO:0007669"/>
    <property type="project" value="TreeGrafter"/>
</dbReference>
<keyword evidence="11" id="KW-1185">Reference proteome</keyword>
<feature type="compositionally biased region" description="Low complexity" evidence="7">
    <location>
        <begin position="403"/>
        <end position="412"/>
    </location>
</feature>
<keyword evidence="4" id="KW-0808">Transferase</keyword>
<dbReference type="AlphaFoldDB" id="A0A1H8XMI8"/>
<gene>
    <name evidence="10" type="ORF">SAMN04489732_1082</name>
</gene>
<keyword evidence="8" id="KW-1133">Transmembrane helix</keyword>
<evidence type="ECO:0000256" key="5">
    <source>
        <dbReference type="ARBA" id="ARBA00022777"/>
    </source>
</evidence>
<proteinExistence type="predicted"/>
<sequence length="475" mass="50243">MSELLPAHRAQPRRTAAPAALAVPATAVVVGALWVLVTLAVPGGVRVLVAIAGGVTWLLLCGAVFLATRGAGRLEQAEERVRRAEEEAQAAQARAGLADADLAHLVDQTMPAVLARLREGATAATVFSSMPRPEQDAHERIVRMLVEEVAIGERRRAAATAACANAAGRVQALTTSILGDLREIENHCPEDLLGDVLNVDHSTAQAGRLADSIAVLTGARSGRRWAKPIRMESILRGAMGRIGAYQRVRVHSTSGAAIAGYAAEDVMHALAELMDNATKFSAPSEEVHVYVEDLHNGAVITIEDGGLGMKPQALVRAEKAVALHEPLDLTSLSGTRLGLAVVGQLGRKHQLHVFFRPSSRGGIGVVMRIPNHLITQPRPEPLPEPAPRRAELVAAGASRAWPEESPSEPSESGALPKRPRGQTLAASNRQLLTPSPGPRQSRQSGDSGARFGAFQQSRTRKAAADSPEQPGADEE</sequence>
<evidence type="ECO:0000259" key="9">
    <source>
        <dbReference type="SMART" id="SM00387"/>
    </source>
</evidence>
<reference evidence="11" key="1">
    <citation type="submission" date="2016-10" db="EMBL/GenBank/DDBJ databases">
        <authorList>
            <person name="Varghese N."/>
            <person name="Submissions S."/>
        </authorList>
    </citation>
    <scope>NUCLEOTIDE SEQUENCE [LARGE SCALE GENOMIC DNA]</scope>
    <source>
        <strain evidence="11">DSM 44993</strain>
    </source>
</reference>
<dbReference type="InterPro" id="IPR050428">
    <property type="entry name" value="TCS_sensor_his_kinase"/>
</dbReference>
<evidence type="ECO:0000313" key="10">
    <source>
        <dbReference type="EMBL" id="SEP40538.1"/>
    </source>
</evidence>
<evidence type="ECO:0000256" key="8">
    <source>
        <dbReference type="SAM" id="Phobius"/>
    </source>
</evidence>
<feature type="coiled-coil region" evidence="6">
    <location>
        <begin position="67"/>
        <end position="101"/>
    </location>
</feature>
<dbReference type="EMBL" id="FOEF01000008">
    <property type="protein sequence ID" value="SEP40538.1"/>
    <property type="molecule type" value="Genomic_DNA"/>
</dbReference>
<keyword evidence="6" id="KW-0175">Coiled coil</keyword>
<feature type="region of interest" description="Disordered" evidence="7">
    <location>
        <begin position="394"/>
        <end position="475"/>
    </location>
</feature>
<keyword evidence="5 10" id="KW-0418">Kinase</keyword>
<evidence type="ECO:0000256" key="2">
    <source>
        <dbReference type="ARBA" id="ARBA00012438"/>
    </source>
</evidence>
<evidence type="ECO:0000313" key="11">
    <source>
        <dbReference type="Proteomes" id="UP000198582"/>
    </source>
</evidence>
<dbReference type="STRING" id="394193.SAMN04489732_1082"/>
<comment type="catalytic activity">
    <reaction evidence="1">
        <text>ATP + protein L-histidine = ADP + protein N-phospho-L-histidine.</text>
        <dbReference type="EC" id="2.7.13.3"/>
    </reaction>
</comment>
<dbReference type="SUPFAM" id="SSF55874">
    <property type="entry name" value="ATPase domain of HSP90 chaperone/DNA topoisomerase II/histidine kinase"/>
    <property type="match status" value="1"/>
</dbReference>
<dbReference type="GO" id="GO:0005886">
    <property type="term" value="C:plasma membrane"/>
    <property type="evidence" value="ECO:0007669"/>
    <property type="project" value="TreeGrafter"/>
</dbReference>
<evidence type="ECO:0000256" key="7">
    <source>
        <dbReference type="SAM" id="MobiDB-lite"/>
    </source>
</evidence>
<dbReference type="GO" id="GO:0004673">
    <property type="term" value="F:protein histidine kinase activity"/>
    <property type="evidence" value="ECO:0007669"/>
    <property type="project" value="UniProtKB-EC"/>
</dbReference>
<dbReference type="OrthoDB" id="3502710at2"/>
<feature type="transmembrane region" description="Helical" evidence="8">
    <location>
        <begin position="47"/>
        <end position="67"/>
    </location>
</feature>
<protein>
    <recommendedName>
        <fullName evidence="2">histidine kinase</fullName>
        <ecNumber evidence="2">2.7.13.3</ecNumber>
    </recommendedName>
</protein>
<dbReference type="SMART" id="SM00387">
    <property type="entry name" value="HATPase_c"/>
    <property type="match status" value="1"/>
</dbReference>
<name>A0A1H8XMI8_9PSEU</name>
<dbReference type="Pfam" id="PF02518">
    <property type="entry name" value="HATPase_c"/>
    <property type="match status" value="1"/>
</dbReference>
<dbReference type="PANTHER" id="PTHR45436:SF5">
    <property type="entry name" value="SENSOR HISTIDINE KINASE TRCS"/>
    <property type="match status" value="1"/>
</dbReference>
<evidence type="ECO:0000256" key="4">
    <source>
        <dbReference type="ARBA" id="ARBA00022679"/>
    </source>
</evidence>
<accession>A0A1H8XMI8</accession>
<dbReference type="EC" id="2.7.13.3" evidence="2"/>
<evidence type="ECO:0000256" key="1">
    <source>
        <dbReference type="ARBA" id="ARBA00000085"/>
    </source>
</evidence>